<evidence type="ECO:0000256" key="1">
    <source>
        <dbReference type="ARBA" id="ARBA00004141"/>
    </source>
</evidence>
<evidence type="ECO:0000256" key="2">
    <source>
        <dbReference type="ARBA" id="ARBA00006375"/>
    </source>
</evidence>
<sequence>MASSTKGSVKKGQPSIKHSWNLAEAKRKLSKISDHHHPHVEYEYAFQRENIKRGETKLSQILSRDSLISAVDLMWDRSGFVSGELISSLKERNLDDVNRDEVSEFKVLRGSTQLPSDQKAVSQSPSSTQHRVKFLRVAEKMCISNPSSESFFSRFSQSNGAKCISGSCREYSFPFDARWETEKLYSCKEVVPTCTRYQRGAADRIPNVVSREAECASRNASSCDSVIVTTAAEGRSTLTEPRIPLIRASVAESLVDTTTSRSNDVNYLFLLYKDRCANNKGVNIISSTCSTDSDTEVSSSGNNSDEDSLSIVENKHLLERYEKNQETGVCSSSAETPTYAFAKQRHAFAGALAGISVSLCLHPLDTVKTMIQSCRLEEKSLCYTGRSIISERGVSGLYRGIASNIASSAPISALYTFTYESVKGALLPLFPKEYCSLTHCVAGGSASIATSFIFTPSERIKQQMQVSSHYRNCWTALVGIIQKGGLLSLYAGWTAVLCRNIPHSIIKFYVYENMKQMVLPSLGPLGQSAQPTTLQTLICGGLAGSAAAFFTTPFDVVKTRLQTQIPGSRNQHPSVYQTLQSIRKQEGLRGLYRGLIPRLVMYMSQGAIFFASYEFYKSVLSLEAAQPNSSALSGTKTKNKDSSPPTKPSRLQHM</sequence>
<keyword evidence="5" id="KW-0677">Repeat</keyword>
<organism evidence="10 11">
    <name type="scientific">Camelina sativa</name>
    <name type="common">False flax</name>
    <name type="synonym">Myagrum sativum</name>
    <dbReference type="NCBI Taxonomy" id="90675"/>
    <lineage>
        <taxon>Eukaryota</taxon>
        <taxon>Viridiplantae</taxon>
        <taxon>Streptophyta</taxon>
        <taxon>Embryophyta</taxon>
        <taxon>Tracheophyta</taxon>
        <taxon>Spermatophyta</taxon>
        <taxon>Magnoliopsida</taxon>
        <taxon>eudicotyledons</taxon>
        <taxon>Gunneridae</taxon>
        <taxon>Pentapetalae</taxon>
        <taxon>rosids</taxon>
        <taxon>malvids</taxon>
        <taxon>Brassicales</taxon>
        <taxon>Brassicaceae</taxon>
        <taxon>Camelineae</taxon>
        <taxon>Camelina</taxon>
    </lineage>
</organism>
<dbReference type="Proteomes" id="UP000694864">
    <property type="component" value="Chromosome 2"/>
</dbReference>
<keyword evidence="4 8" id="KW-0812">Transmembrane</keyword>
<dbReference type="RefSeq" id="XP_010434930.1">
    <property type="nucleotide sequence ID" value="XM_010436628.2"/>
</dbReference>
<dbReference type="PROSITE" id="PS50920">
    <property type="entry name" value="SOLCAR"/>
    <property type="match status" value="3"/>
</dbReference>
<reference evidence="10" key="1">
    <citation type="journal article" date="2014" name="Nat. Commun.">
        <title>The emerging biofuel crop Camelina sativa retains a highly undifferentiated hexaploid genome structure.</title>
        <authorList>
            <person name="Kagale S."/>
            <person name="Koh C."/>
            <person name="Nixon J."/>
            <person name="Bollina V."/>
            <person name="Clarke W.E."/>
            <person name="Tuteja R."/>
            <person name="Spillane C."/>
            <person name="Robinson S.J."/>
            <person name="Links M.G."/>
            <person name="Clarke C."/>
            <person name="Higgins E.E."/>
            <person name="Huebert T."/>
            <person name="Sharpe A.G."/>
            <person name="Parkin I.A."/>
        </authorList>
    </citation>
    <scope>NUCLEOTIDE SEQUENCE [LARGE SCALE GENOMIC DNA]</scope>
    <source>
        <strain evidence="10">cv. DH55</strain>
    </source>
</reference>
<evidence type="ECO:0000256" key="5">
    <source>
        <dbReference type="ARBA" id="ARBA00022737"/>
    </source>
</evidence>
<evidence type="ECO:0000256" key="3">
    <source>
        <dbReference type="ARBA" id="ARBA00022448"/>
    </source>
</evidence>
<dbReference type="SUPFAM" id="SSF103506">
    <property type="entry name" value="Mitochondrial carrier"/>
    <property type="match status" value="1"/>
</dbReference>
<dbReference type="Gene3D" id="1.50.40.10">
    <property type="entry name" value="Mitochondrial carrier domain"/>
    <property type="match status" value="2"/>
</dbReference>
<evidence type="ECO:0000256" key="6">
    <source>
        <dbReference type="ARBA" id="ARBA00022989"/>
    </source>
</evidence>
<keyword evidence="7 8" id="KW-0472">Membrane</keyword>
<feature type="repeat" description="Solcar" evidence="8">
    <location>
        <begin position="341"/>
        <end position="425"/>
    </location>
</feature>
<keyword evidence="3" id="KW-0813">Transport</keyword>
<proteinExistence type="inferred from homology"/>
<comment type="similarity">
    <text evidence="2">Belongs to the mitochondrial carrier (TC 2.A.29) family.</text>
</comment>
<accession>A0ABM0U2P2</accession>
<evidence type="ECO:0000256" key="4">
    <source>
        <dbReference type="ARBA" id="ARBA00022692"/>
    </source>
</evidence>
<keyword evidence="6" id="KW-1133">Transmembrane helix</keyword>
<name>A0ABM0U2P2_CAMSA</name>
<feature type="repeat" description="Solcar" evidence="8">
    <location>
        <begin position="531"/>
        <end position="619"/>
    </location>
</feature>
<gene>
    <name evidence="11" type="primary">LOC104718822</name>
</gene>
<evidence type="ECO:0000256" key="9">
    <source>
        <dbReference type="SAM" id="MobiDB-lite"/>
    </source>
</evidence>
<comment type="subcellular location">
    <subcellularLocation>
        <location evidence="1">Membrane</location>
        <topology evidence="1">Multi-pass membrane protein</topology>
    </subcellularLocation>
</comment>
<reference evidence="11" key="2">
    <citation type="submission" date="2025-08" db="UniProtKB">
        <authorList>
            <consortium name="RefSeq"/>
        </authorList>
    </citation>
    <scope>IDENTIFICATION</scope>
    <source>
        <tissue evidence="11">Leaf</tissue>
    </source>
</reference>
<dbReference type="InterPro" id="IPR023395">
    <property type="entry name" value="MCP_dom_sf"/>
</dbReference>
<dbReference type="InterPro" id="IPR018108">
    <property type="entry name" value="MCP_transmembrane"/>
</dbReference>
<evidence type="ECO:0000256" key="7">
    <source>
        <dbReference type="ARBA" id="ARBA00023136"/>
    </source>
</evidence>
<evidence type="ECO:0000313" key="10">
    <source>
        <dbReference type="Proteomes" id="UP000694864"/>
    </source>
</evidence>
<keyword evidence="10" id="KW-1185">Reference proteome</keyword>
<evidence type="ECO:0000313" key="11">
    <source>
        <dbReference type="RefSeq" id="XP_010434930.1"/>
    </source>
</evidence>
<feature type="repeat" description="Solcar" evidence="8">
    <location>
        <begin position="434"/>
        <end position="517"/>
    </location>
</feature>
<dbReference type="PANTHER" id="PTHR45667">
    <property type="entry name" value="S-ADENOSYLMETHIONINE MITOCHONDRIAL CARRIER PROTEIN"/>
    <property type="match status" value="1"/>
</dbReference>
<dbReference type="Pfam" id="PF00153">
    <property type="entry name" value="Mito_carr"/>
    <property type="match status" value="3"/>
</dbReference>
<feature type="region of interest" description="Disordered" evidence="9">
    <location>
        <begin position="629"/>
        <end position="654"/>
    </location>
</feature>
<evidence type="ECO:0000256" key="8">
    <source>
        <dbReference type="PROSITE-ProRule" id="PRU00282"/>
    </source>
</evidence>
<dbReference type="GeneID" id="104718822"/>
<protein>
    <submittedName>
        <fullName evidence="11">Probable S-adenosylmethionine carrier 2, chloroplastic</fullName>
    </submittedName>
</protein>